<dbReference type="SUPFAM" id="SSF158472">
    <property type="entry name" value="HAMP domain-like"/>
    <property type="match status" value="1"/>
</dbReference>
<evidence type="ECO:0000313" key="15">
    <source>
        <dbReference type="EMBL" id="MDC3422309.1"/>
    </source>
</evidence>
<dbReference type="SUPFAM" id="SSF55874">
    <property type="entry name" value="ATPase domain of HSP90 chaperone/DNA topoisomerase II/histidine kinase"/>
    <property type="match status" value="1"/>
</dbReference>
<sequence length="583" mass="66026">MKSLKDILKRWNTLRNQILVVFLTVMVIVLAIVGAMTFSRVSMLLKNNAEEQIQQVAIESNGRFESLYEQINMVTKQVATNGDVQQVLLDQMNGKSPTFNQRQSLMETINTLQANADGIYSIELYTQDLEKVIPLGDESLTGRIHPQTLEKAKELKGSLLWIGEDDRDPNFFLAIRRVSLMDQAYINGGYLLVRVNETNFQLSNESQDIVNEYTILVDHNNKPIVTNYNRDIREVLSHKTGTLEIDGNDYMLIKQKSQLTGWTLVILTPVSTLTQGISVLRTGIIVSGLIGIVIFLVSSFFLSTLITNPIVKLTKTMRKASEGVLTSNPDIASTNEINELNNTYNQLVEETNHLIKMVYEKELTRSRTELKALQAQINPHFLFNTLDALYWSLEDKEEEELAEHVLAMSELFRYTITHISKSEWVSISEELEHIERYMQIMKMRFGERLTWSKAVSVQWEDVKIPKLLIQPLVENAILHGAGNTSHPCHVSVNVMKSIQEGMITIKVTDNGPGMKPEKIKSIYLSLQEGGVTSIKGKGIAISNVQKRLHLYYQNEHLEGIKIESEKDKGTSISFDIPLNGGKE</sequence>
<evidence type="ECO:0000259" key="14">
    <source>
        <dbReference type="PROSITE" id="PS50885"/>
    </source>
</evidence>
<dbReference type="PANTHER" id="PTHR34220">
    <property type="entry name" value="SENSOR HISTIDINE KINASE YPDA"/>
    <property type="match status" value="1"/>
</dbReference>
<dbReference type="EC" id="2.7.13.3" evidence="3"/>
<comment type="catalytic activity">
    <reaction evidence="1">
        <text>ATP + protein L-histidine = ADP + protein N-phospho-L-histidine.</text>
        <dbReference type="EC" id="2.7.13.3"/>
    </reaction>
</comment>
<dbReference type="Gene3D" id="3.30.565.10">
    <property type="entry name" value="Histidine kinase-like ATPase, C-terminal domain"/>
    <property type="match status" value="1"/>
</dbReference>
<keyword evidence="10" id="KW-0902">Two-component regulatory system</keyword>
<dbReference type="AlphaFoldDB" id="A0A9X3WRY4"/>
<evidence type="ECO:0000256" key="1">
    <source>
        <dbReference type="ARBA" id="ARBA00000085"/>
    </source>
</evidence>
<evidence type="ECO:0000313" key="16">
    <source>
        <dbReference type="Proteomes" id="UP001145072"/>
    </source>
</evidence>
<feature type="transmembrane region" description="Helical" evidence="12">
    <location>
        <begin position="18"/>
        <end position="38"/>
    </location>
</feature>
<organism evidence="15 16">
    <name type="scientific">Aquibacillus koreensis</name>
    <dbReference type="NCBI Taxonomy" id="279446"/>
    <lineage>
        <taxon>Bacteria</taxon>
        <taxon>Bacillati</taxon>
        <taxon>Bacillota</taxon>
        <taxon>Bacilli</taxon>
        <taxon>Bacillales</taxon>
        <taxon>Bacillaceae</taxon>
        <taxon>Aquibacillus</taxon>
    </lineage>
</organism>
<keyword evidence="12" id="KW-1133">Transmembrane helix</keyword>
<feature type="domain" description="HAMP" evidence="14">
    <location>
        <begin position="304"/>
        <end position="356"/>
    </location>
</feature>
<feature type="transmembrane region" description="Helical" evidence="12">
    <location>
        <begin position="259"/>
        <end position="278"/>
    </location>
</feature>
<keyword evidence="11 12" id="KW-0472">Membrane</keyword>
<dbReference type="InterPro" id="IPR003660">
    <property type="entry name" value="HAMP_dom"/>
</dbReference>
<evidence type="ECO:0000256" key="11">
    <source>
        <dbReference type="ARBA" id="ARBA00023136"/>
    </source>
</evidence>
<dbReference type="SMART" id="SM00304">
    <property type="entry name" value="HAMP"/>
    <property type="match status" value="1"/>
</dbReference>
<feature type="domain" description="Histidine kinase" evidence="13">
    <location>
        <begin position="468"/>
        <end position="580"/>
    </location>
</feature>
<dbReference type="InterPro" id="IPR005467">
    <property type="entry name" value="His_kinase_dom"/>
</dbReference>
<reference evidence="15" key="1">
    <citation type="submission" date="2022-06" db="EMBL/GenBank/DDBJ databases">
        <title>Aquibacillus sp. a new bacterium isolated from soil saline samples.</title>
        <authorList>
            <person name="Galisteo C."/>
            <person name="De La Haba R."/>
            <person name="Sanchez-Porro C."/>
            <person name="Ventosa A."/>
        </authorList>
    </citation>
    <scope>NUCLEOTIDE SEQUENCE</scope>
    <source>
        <strain evidence="15">JCM 12387</strain>
    </source>
</reference>
<dbReference type="Pfam" id="PF02518">
    <property type="entry name" value="HATPase_c"/>
    <property type="match status" value="1"/>
</dbReference>
<evidence type="ECO:0000256" key="9">
    <source>
        <dbReference type="ARBA" id="ARBA00022840"/>
    </source>
</evidence>
<keyword evidence="8 15" id="KW-0418">Kinase</keyword>
<name>A0A9X3WRY4_9BACI</name>
<feature type="transmembrane region" description="Helical" evidence="12">
    <location>
        <begin position="284"/>
        <end position="311"/>
    </location>
</feature>
<gene>
    <name evidence="15" type="ORF">NC661_18315</name>
</gene>
<dbReference type="Proteomes" id="UP001145072">
    <property type="component" value="Unassembled WGS sequence"/>
</dbReference>
<dbReference type="InterPro" id="IPR003594">
    <property type="entry name" value="HATPase_dom"/>
</dbReference>
<evidence type="ECO:0000256" key="7">
    <source>
        <dbReference type="ARBA" id="ARBA00022741"/>
    </source>
</evidence>
<evidence type="ECO:0000256" key="10">
    <source>
        <dbReference type="ARBA" id="ARBA00023012"/>
    </source>
</evidence>
<dbReference type="Pfam" id="PF06580">
    <property type="entry name" value="His_kinase"/>
    <property type="match status" value="1"/>
</dbReference>
<keyword evidence="7" id="KW-0547">Nucleotide-binding</keyword>
<evidence type="ECO:0000256" key="5">
    <source>
        <dbReference type="ARBA" id="ARBA00022553"/>
    </source>
</evidence>
<dbReference type="EMBL" id="JAMQJZ010000019">
    <property type="protein sequence ID" value="MDC3422309.1"/>
    <property type="molecule type" value="Genomic_DNA"/>
</dbReference>
<dbReference type="GO" id="GO:0000155">
    <property type="term" value="F:phosphorelay sensor kinase activity"/>
    <property type="evidence" value="ECO:0007669"/>
    <property type="project" value="InterPro"/>
</dbReference>
<comment type="subcellular location">
    <subcellularLocation>
        <location evidence="2">Cell membrane</location>
        <topology evidence="2">Multi-pass membrane protein</topology>
    </subcellularLocation>
</comment>
<dbReference type="InterPro" id="IPR010559">
    <property type="entry name" value="Sig_transdc_His_kin_internal"/>
</dbReference>
<keyword evidence="6" id="KW-0808">Transferase</keyword>
<evidence type="ECO:0000256" key="6">
    <source>
        <dbReference type="ARBA" id="ARBA00022679"/>
    </source>
</evidence>
<evidence type="ECO:0000256" key="3">
    <source>
        <dbReference type="ARBA" id="ARBA00012438"/>
    </source>
</evidence>
<dbReference type="PANTHER" id="PTHR34220:SF7">
    <property type="entry name" value="SENSOR HISTIDINE KINASE YPDA"/>
    <property type="match status" value="1"/>
</dbReference>
<comment type="caution">
    <text evidence="15">The sequence shown here is derived from an EMBL/GenBank/DDBJ whole genome shotgun (WGS) entry which is preliminary data.</text>
</comment>
<dbReference type="Pfam" id="PF00672">
    <property type="entry name" value="HAMP"/>
    <property type="match status" value="1"/>
</dbReference>
<evidence type="ECO:0000256" key="4">
    <source>
        <dbReference type="ARBA" id="ARBA00022475"/>
    </source>
</evidence>
<keyword evidence="5" id="KW-0597">Phosphoprotein</keyword>
<dbReference type="RefSeq" id="WP_259870541.1">
    <property type="nucleotide sequence ID" value="NZ_JAMQJZ010000019.1"/>
</dbReference>
<keyword evidence="16" id="KW-1185">Reference proteome</keyword>
<keyword evidence="4" id="KW-1003">Cell membrane</keyword>
<dbReference type="CDD" id="cd06225">
    <property type="entry name" value="HAMP"/>
    <property type="match status" value="1"/>
</dbReference>
<dbReference type="GO" id="GO:0005524">
    <property type="term" value="F:ATP binding"/>
    <property type="evidence" value="ECO:0007669"/>
    <property type="project" value="UniProtKB-KW"/>
</dbReference>
<dbReference type="InterPro" id="IPR036890">
    <property type="entry name" value="HATPase_C_sf"/>
</dbReference>
<evidence type="ECO:0000259" key="13">
    <source>
        <dbReference type="PROSITE" id="PS50109"/>
    </source>
</evidence>
<evidence type="ECO:0000256" key="2">
    <source>
        <dbReference type="ARBA" id="ARBA00004651"/>
    </source>
</evidence>
<dbReference type="GO" id="GO:0005886">
    <property type="term" value="C:plasma membrane"/>
    <property type="evidence" value="ECO:0007669"/>
    <property type="project" value="UniProtKB-SubCell"/>
</dbReference>
<keyword evidence="12" id="KW-0812">Transmembrane</keyword>
<dbReference type="PROSITE" id="PS50885">
    <property type="entry name" value="HAMP"/>
    <property type="match status" value="1"/>
</dbReference>
<protein>
    <recommendedName>
        <fullName evidence="3">histidine kinase</fullName>
        <ecNumber evidence="3">2.7.13.3</ecNumber>
    </recommendedName>
</protein>
<evidence type="ECO:0000256" key="8">
    <source>
        <dbReference type="ARBA" id="ARBA00022777"/>
    </source>
</evidence>
<evidence type="ECO:0000256" key="12">
    <source>
        <dbReference type="SAM" id="Phobius"/>
    </source>
</evidence>
<dbReference type="InterPro" id="IPR050640">
    <property type="entry name" value="Bact_2-comp_sensor_kinase"/>
</dbReference>
<proteinExistence type="predicted"/>
<dbReference type="Gene3D" id="6.10.340.10">
    <property type="match status" value="1"/>
</dbReference>
<accession>A0A9X3WRY4</accession>
<keyword evidence="9" id="KW-0067">ATP-binding</keyword>
<dbReference type="PROSITE" id="PS50109">
    <property type="entry name" value="HIS_KIN"/>
    <property type="match status" value="1"/>
</dbReference>